<gene>
    <name evidence="7" type="ORF">CHYS00102_LOCUS22351</name>
</gene>
<dbReference type="Pfam" id="PF00380">
    <property type="entry name" value="Ribosomal_S9"/>
    <property type="match status" value="1"/>
</dbReference>
<dbReference type="GO" id="GO:0003735">
    <property type="term" value="F:structural constituent of ribosome"/>
    <property type="evidence" value="ECO:0007669"/>
    <property type="project" value="InterPro"/>
</dbReference>
<evidence type="ECO:0000256" key="3">
    <source>
        <dbReference type="ARBA" id="ARBA00022980"/>
    </source>
</evidence>
<feature type="compositionally biased region" description="Basic and acidic residues" evidence="6">
    <location>
        <begin position="29"/>
        <end position="41"/>
    </location>
</feature>
<dbReference type="FunFam" id="3.30.230.10:FF:000001">
    <property type="entry name" value="30S ribosomal protein S9"/>
    <property type="match status" value="1"/>
</dbReference>
<dbReference type="GO" id="GO:0022627">
    <property type="term" value="C:cytosolic small ribosomal subunit"/>
    <property type="evidence" value="ECO:0007669"/>
    <property type="project" value="TreeGrafter"/>
</dbReference>
<dbReference type="InterPro" id="IPR020568">
    <property type="entry name" value="Ribosomal_Su5_D2-typ_SF"/>
</dbReference>
<dbReference type="HAMAP" id="MF_00532_B">
    <property type="entry name" value="Ribosomal_uS9_B"/>
    <property type="match status" value="1"/>
</dbReference>
<evidence type="ECO:0000256" key="5">
    <source>
        <dbReference type="RuleBase" id="RU003815"/>
    </source>
</evidence>
<dbReference type="SUPFAM" id="SSF54211">
    <property type="entry name" value="Ribosomal protein S5 domain 2-like"/>
    <property type="match status" value="1"/>
</dbReference>
<dbReference type="InterPro" id="IPR014721">
    <property type="entry name" value="Ribsml_uS5_D2-typ_fold_subgr"/>
</dbReference>
<comment type="similarity">
    <text evidence="2 5">Belongs to the universal ribosomal protein uS9 family.</text>
</comment>
<accession>A0A7S1BT09</accession>
<dbReference type="PANTHER" id="PTHR21569:SF1">
    <property type="entry name" value="SMALL RIBOSOMAL SUBUNIT PROTEIN US9M"/>
    <property type="match status" value="1"/>
</dbReference>
<keyword evidence="4 5" id="KW-0687">Ribonucleoprotein</keyword>
<proteinExistence type="inferred from homology"/>
<organism evidence="7">
    <name type="scientific">Corethron hystrix</name>
    <dbReference type="NCBI Taxonomy" id="216773"/>
    <lineage>
        <taxon>Eukaryota</taxon>
        <taxon>Sar</taxon>
        <taxon>Stramenopiles</taxon>
        <taxon>Ochrophyta</taxon>
        <taxon>Bacillariophyta</taxon>
        <taxon>Coscinodiscophyceae</taxon>
        <taxon>Corethrophycidae</taxon>
        <taxon>Corethrales</taxon>
        <taxon>Corethraceae</taxon>
        <taxon>Corethron</taxon>
    </lineage>
</organism>
<dbReference type="NCBIfam" id="NF001099">
    <property type="entry name" value="PRK00132.1"/>
    <property type="match status" value="1"/>
</dbReference>
<sequence>MSSPSPIFSFLCPPMCHAVVRHVSRKSAGGKDDKDVQEKHPSSLGRVFPVNYNAEYDSNELSSLTEKNPRKDDVEGDNIGEKYNDDSSSSDSDSNSDSDSDSEDENQDGLDWEIQMCRNKMSEHQTTILSKNTGALPLLRYRELDYRSRAAGLGKRKDAVASVFLLPEGVGNITVNRREFVDYFPRDSARIDVLYPLVVTQNCGKFDVIAHVRGGGTSGQAGAVRHGIARALQNWDPSLRATLKAEGLLTRDPRVVERKKPGKKKARKSFQWVKR</sequence>
<dbReference type="GO" id="GO:0003723">
    <property type="term" value="F:RNA binding"/>
    <property type="evidence" value="ECO:0007669"/>
    <property type="project" value="TreeGrafter"/>
</dbReference>
<evidence type="ECO:0000313" key="7">
    <source>
        <dbReference type="EMBL" id="CAD8895137.1"/>
    </source>
</evidence>
<dbReference type="InterPro" id="IPR020574">
    <property type="entry name" value="Ribosomal_uS9_CS"/>
</dbReference>
<dbReference type="GO" id="GO:0006412">
    <property type="term" value="P:translation"/>
    <property type="evidence" value="ECO:0007669"/>
    <property type="project" value="InterPro"/>
</dbReference>
<reference evidence="7" key="1">
    <citation type="submission" date="2021-01" db="EMBL/GenBank/DDBJ databases">
        <authorList>
            <person name="Corre E."/>
            <person name="Pelletier E."/>
            <person name="Niang G."/>
            <person name="Scheremetjew M."/>
            <person name="Finn R."/>
            <person name="Kale V."/>
            <person name="Holt S."/>
            <person name="Cochrane G."/>
            <person name="Meng A."/>
            <person name="Brown T."/>
            <person name="Cohen L."/>
        </authorList>
    </citation>
    <scope>NUCLEOTIDE SEQUENCE</scope>
    <source>
        <strain evidence="7">308</strain>
    </source>
</reference>
<evidence type="ECO:0000256" key="1">
    <source>
        <dbReference type="ARBA" id="ARBA00004229"/>
    </source>
</evidence>
<evidence type="ECO:0000256" key="2">
    <source>
        <dbReference type="ARBA" id="ARBA00005251"/>
    </source>
</evidence>
<dbReference type="EMBL" id="HBFR01030762">
    <property type="protein sequence ID" value="CAD8895137.1"/>
    <property type="molecule type" value="Transcribed_RNA"/>
</dbReference>
<evidence type="ECO:0008006" key="8">
    <source>
        <dbReference type="Google" id="ProtNLM"/>
    </source>
</evidence>
<dbReference type="PROSITE" id="PS00360">
    <property type="entry name" value="RIBOSOMAL_S9"/>
    <property type="match status" value="1"/>
</dbReference>
<dbReference type="PANTHER" id="PTHR21569">
    <property type="entry name" value="RIBOSOMAL PROTEIN S9"/>
    <property type="match status" value="1"/>
</dbReference>
<keyword evidence="3 5" id="KW-0689">Ribosomal protein</keyword>
<dbReference type="Gene3D" id="3.30.230.10">
    <property type="match status" value="1"/>
</dbReference>
<dbReference type="InterPro" id="IPR023035">
    <property type="entry name" value="Ribosomal_uS9_bac/plastid"/>
</dbReference>
<name>A0A7S1BT09_9STRA</name>
<feature type="compositionally biased region" description="Basic and acidic residues" evidence="6">
    <location>
        <begin position="67"/>
        <end position="85"/>
    </location>
</feature>
<comment type="subcellular location">
    <subcellularLocation>
        <location evidence="1">Plastid</location>
        <location evidence="1">Chloroplast</location>
    </subcellularLocation>
</comment>
<evidence type="ECO:0000256" key="6">
    <source>
        <dbReference type="SAM" id="MobiDB-lite"/>
    </source>
</evidence>
<dbReference type="InterPro" id="IPR000754">
    <property type="entry name" value="Ribosomal_uS9"/>
</dbReference>
<dbReference type="AlphaFoldDB" id="A0A7S1BT09"/>
<feature type="region of interest" description="Disordered" evidence="6">
    <location>
        <begin position="25"/>
        <end position="107"/>
    </location>
</feature>
<protein>
    <recommendedName>
        <fullName evidence="8">30S ribosomal protein S9, chloroplastic</fullName>
    </recommendedName>
</protein>
<feature type="compositionally biased region" description="Acidic residues" evidence="6">
    <location>
        <begin position="94"/>
        <end position="107"/>
    </location>
</feature>
<evidence type="ECO:0000256" key="4">
    <source>
        <dbReference type="ARBA" id="ARBA00023274"/>
    </source>
</evidence>
<dbReference type="GO" id="GO:0009507">
    <property type="term" value="C:chloroplast"/>
    <property type="evidence" value="ECO:0007669"/>
    <property type="project" value="UniProtKB-SubCell"/>
</dbReference>